<feature type="transmembrane region" description="Helical" evidence="10">
    <location>
        <begin position="247"/>
        <end position="265"/>
    </location>
</feature>
<keyword evidence="2" id="KW-0813">Transport</keyword>
<keyword evidence="5" id="KW-0547">Nucleotide-binding</keyword>
<evidence type="ECO:0000256" key="5">
    <source>
        <dbReference type="ARBA" id="ARBA00022741"/>
    </source>
</evidence>
<dbReference type="AlphaFoldDB" id="A0A6J7WCY6"/>
<evidence type="ECO:0000313" key="13">
    <source>
        <dbReference type="EMBL" id="CAB5158166.1"/>
    </source>
</evidence>
<name>A0A6J7WCY6_9ZZZZ</name>
<feature type="region of interest" description="Disordered" evidence="9">
    <location>
        <begin position="554"/>
        <end position="573"/>
    </location>
</feature>
<evidence type="ECO:0000256" key="1">
    <source>
        <dbReference type="ARBA" id="ARBA00004651"/>
    </source>
</evidence>
<dbReference type="Pfam" id="PF00005">
    <property type="entry name" value="ABC_tran"/>
    <property type="match status" value="1"/>
</dbReference>
<feature type="transmembrane region" description="Helical" evidence="10">
    <location>
        <begin position="144"/>
        <end position="175"/>
    </location>
</feature>
<dbReference type="Gene3D" id="1.20.1560.10">
    <property type="entry name" value="ABC transporter type 1, transmembrane domain"/>
    <property type="match status" value="1"/>
</dbReference>
<evidence type="ECO:0000256" key="4">
    <source>
        <dbReference type="ARBA" id="ARBA00022692"/>
    </source>
</evidence>
<dbReference type="EMBL" id="CAFBRZ010000072">
    <property type="protein sequence ID" value="CAB5158166.1"/>
    <property type="molecule type" value="Genomic_DNA"/>
</dbReference>
<dbReference type="PROSITE" id="PS50893">
    <property type="entry name" value="ABC_TRANSPORTER_2"/>
    <property type="match status" value="1"/>
</dbReference>
<protein>
    <submittedName>
        <fullName evidence="13">Unannotated protein</fullName>
    </submittedName>
</protein>
<organism evidence="13">
    <name type="scientific">freshwater metagenome</name>
    <dbReference type="NCBI Taxonomy" id="449393"/>
    <lineage>
        <taxon>unclassified sequences</taxon>
        <taxon>metagenomes</taxon>
        <taxon>ecological metagenomes</taxon>
    </lineage>
</organism>
<dbReference type="InterPro" id="IPR039421">
    <property type="entry name" value="Type_1_exporter"/>
</dbReference>
<feature type="domain" description="ABC transporter" evidence="11">
    <location>
        <begin position="337"/>
        <end position="573"/>
    </location>
</feature>
<dbReference type="GO" id="GO:0005886">
    <property type="term" value="C:plasma membrane"/>
    <property type="evidence" value="ECO:0007669"/>
    <property type="project" value="UniProtKB-SubCell"/>
</dbReference>
<accession>A0A6J7WCY6</accession>
<dbReference type="Gene3D" id="3.40.50.300">
    <property type="entry name" value="P-loop containing nucleotide triphosphate hydrolases"/>
    <property type="match status" value="1"/>
</dbReference>
<dbReference type="FunFam" id="3.40.50.300:FF:000299">
    <property type="entry name" value="ABC transporter ATP-binding protein/permease"/>
    <property type="match status" value="1"/>
</dbReference>
<dbReference type="InterPro" id="IPR027417">
    <property type="entry name" value="P-loop_NTPase"/>
</dbReference>
<dbReference type="PROSITE" id="PS50929">
    <property type="entry name" value="ABC_TM1F"/>
    <property type="match status" value="1"/>
</dbReference>
<sequence>MVLLLGLMFIGMVLETLGVGLVIPALALLTQKDLTTNYPALQLTLQALGNPSQQSLVIGGMLVLVGVYLIKALFLAFLAWKQTRFAFGVQAQLSQRLFTVYLHQPYTFHLQRNSAQLIRNVINEVNLLTNSGILPSMTLLTESLVLFGLCSLLLAVEPLGALIVVSVLGIAAWGFHQLTRKRIARWGKVRQHHDGSRIQHLQQGLGGAKDVKLLGREAYFLKQYHLHNVQSAQVGQLQATMQQLPRLWLELLAVSGLAILVISMLAQDRPLVAVLPTLGLFAAAAFRLMPSFNRILSSVQSLRYGLPVIDLLHTELNLVTPKLIDTRKPVTPFCSTLELRQVTYAYPGAAEPALKDISMIIQRCESVGFIGASGAGKSTLVDMLLGLLTPDTGKVLVDDKDIQINLRNWQDQIGYVPQSIFLTDDTLRRNVAFGLANEQIDDAAVQRAIQAAQLEEFVSSLPDGLETLVGERGIRLSGGQRQRIGIARALYHDPAVLVLDEATSSLDTATERGVIQAVRALHGDKTILIVAHRLSTVEHCDRLYRLEQGRLETEGNPETMLHKQLGPGKQAQT</sequence>
<evidence type="ECO:0000256" key="2">
    <source>
        <dbReference type="ARBA" id="ARBA00022448"/>
    </source>
</evidence>
<feature type="domain" description="ABC transmembrane type-1" evidence="12">
    <location>
        <begin position="1"/>
        <end position="302"/>
    </location>
</feature>
<evidence type="ECO:0000256" key="6">
    <source>
        <dbReference type="ARBA" id="ARBA00022840"/>
    </source>
</evidence>
<dbReference type="GO" id="GO:0005524">
    <property type="term" value="F:ATP binding"/>
    <property type="evidence" value="ECO:0007669"/>
    <property type="project" value="UniProtKB-KW"/>
</dbReference>
<dbReference type="InterPro" id="IPR017871">
    <property type="entry name" value="ABC_transporter-like_CS"/>
</dbReference>
<evidence type="ECO:0000259" key="11">
    <source>
        <dbReference type="PROSITE" id="PS50893"/>
    </source>
</evidence>
<dbReference type="InterPro" id="IPR036640">
    <property type="entry name" value="ABC1_TM_sf"/>
</dbReference>
<keyword evidence="8 10" id="KW-0472">Membrane</keyword>
<dbReference type="PROSITE" id="PS00211">
    <property type="entry name" value="ABC_TRANSPORTER_1"/>
    <property type="match status" value="1"/>
</dbReference>
<dbReference type="SMART" id="SM00382">
    <property type="entry name" value="AAA"/>
    <property type="match status" value="1"/>
</dbReference>
<keyword evidence="3" id="KW-1003">Cell membrane</keyword>
<reference evidence="13" key="1">
    <citation type="submission" date="2020-05" db="EMBL/GenBank/DDBJ databases">
        <authorList>
            <person name="Chiriac C."/>
            <person name="Salcher M."/>
            <person name="Ghai R."/>
            <person name="Kavagutti S V."/>
        </authorList>
    </citation>
    <scope>NUCLEOTIDE SEQUENCE</scope>
</reference>
<dbReference type="GO" id="GO:0034040">
    <property type="term" value="F:ATPase-coupled lipid transmembrane transporter activity"/>
    <property type="evidence" value="ECO:0007669"/>
    <property type="project" value="TreeGrafter"/>
</dbReference>
<dbReference type="InterPro" id="IPR011527">
    <property type="entry name" value="ABC1_TM_dom"/>
</dbReference>
<evidence type="ECO:0000256" key="10">
    <source>
        <dbReference type="SAM" id="Phobius"/>
    </source>
</evidence>
<proteinExistence type="predicted"/>
<dbReference type="PANTHER" id="PTHR24221:SF632">
    <property type="entry name" value="ATP-DEPENDENT LIPID A-CORE FLIPPASE"/>
    <property type="match status" value="1"/>
</dbReference>
<evidence type="ECO:0000256" key="3">
    <source>
        <dbReference type="ARBA" id="ARBA00022475"/>
    </source>
</evidence>
<feature type="transmembrane region" description="Helical" evidence="10">
    <location>
        <begin position="56"/>
        <end position="80"/>
    </location>
</feature>
<dbReference type="InterPro" id="IPR003439">
    <property type="entry name" value="ABC_transporter-like_ATP-bd"/>
</dbReference>
<dbReference type="InterPro" id="IPR003593">
    <property type="entry name" value="AAA+_ATPase"/>
</dbReference>
<keyword evidence="7 10" id="KW-1133">Transmembrane helix</keyword>
<dbReference type="GO" id="GO:0140359">
    <property type="term" value="F:ABC-type transporter activity"/>
    <property type="evidence" value="ECO:0007669"/>
    <property type="project" value="InterPro"/>
</dbReference>
<dbReference type="GO" id="GO:0016887">
    <property type="term" value="F:ATP hydrolysis activity"/>
    <property type="evidence" value="ECO:0007669"/>
    <property type="project" value="InterPro"/>
</dbReference>
<dbReference type="SUPFAM" id="SSF90123">
    <property type="entry name" value="ABC transporter transmembrane region"/>
    <property type="match status" value="1"/>
</dbReference>
<dbReference type="Pfam" id="PF00664">
    <property type="entry name" value="ABC_membrane"/>
    <property type="match status" value="1"/>
</dbReference>
<evidence type="ECO:0000256" key="7">
    <source>
        <dbReference type="ARBA" id="ARBA00022989"/>
    </source>
</evidence>
<keyword evidence="4 10" id="KW-0812">Transmembrane</keyword>
<gene>
    <name evidence="13" type="ORF">UFOPK4444_01112</name>
</gene>
<evidence type="ECO:0000256" key="9">
    <source>
        <dbReference type="SAM" id="MobiDB-lite"/>
    </source>
</evidence>
<comment type="subcellular location">
    <subcellularLocation>
        <location evidence="1">Cell membrane</location>
        <topology evidence="1">Multi-pass membrane protein</topology>
    </subcellularLocation>
</comment>
<dbReference type="PANTHER" id="PTHR24221">
    <property type="entry name" value="ATP-BINDING CASSETTE SUB-FAMILY B"/>
    <property type="match status" value="1"/>
</dbReference>
<evidence type="ECO:0000256" key="8">
    <source>
        <dbReference type="ARBA" id="ARBA00023136"/>
    </source>
</evidence>
<dbReference type="SUPFAM" id="SSF52540">
    <property type="entry name" value="P-loop containing nucleoside triphosphate hydrolases"/>
    <property type="match status" value="1"/>
</dbReference>
<feature type="transmembrane region" description="Helical" evidence="10">
    <location>
        <begin position="6"/>
        <end position="29"/>
    </location>
</feature>
<keyword evidence="6" id="KW-0067">ATP-binding</keyword>
<evidence type="ECO:0000259" key="12">
    <source>
        <dbReference type="PROSITE" id="PS50929"/>
    </source>
</evidence>